<keyword evidence="2" id="KW-1185">Reference proteome</keyword>
<organism evidence="1 2">
    <name type="scientific">Aquimarina algiphila</name>
    <dbReference type="NCBI Taxonomy" id="2047982"/>
    <lineage>
        <taxon>Bacteria</taxon>
        <taxon>Pseudomonadati</taxon>
        <taxon>Bacteroidota</taxon>
        <taxon>Flavobacteriia</taxon>
        <taxon>Flavobacteriales</taxon>
        <taxon>Flavobacteriaceae</taxon>
        <taxon>Aquimarina</taxon>
    </lineage>
</organism>
<comment type="caution">
    <text evidence="1">The sequence shown here is derived from an EMBL/GenBank/DDBJ whole genome shotgun (WGS) entry which is preliminary data.</text>
</comment>
<name>A0A554VKB6_9FLAO</name>
<dbReference type="AlphaFoldDB" id="A0A554VKB6"/>
<sequence length="175" mass="20660">MKLILFNIMSLFMTTHIPLEFLGKHINELPNVNTIYEGGICIVNRSDEYLGKPYENLYILTNNERIVQSFSIYIDEIINQSFYDRMVKEYGKPDFMYKKIETGFIKSEIVKNGLFETVPTKAFKMVDCEFNESPLVFTWYKEQYDIQVIIGDRNDTFTKTRIIFGDVPIKKEMNK</sequence>
<evidence type="ECO:0000313" key="1">
    <source>
        <dbReference type="EMBL" id="TSE08412.1"/>
    </source>
</evidence>
<dbReference type="EMBL" id="VLNR01000023">
    <property type="protein sequence ID" value="TSE08412.1"/>
    <property type="molecule type" value="Genomic_DNA"/>
</dbReference>
<proteinExistence type="predicted"/>
<dbReference type="Proteomes" id="UP000318833">
    <property type="component" value="Unassembled WGS sequence"/>
</dbReference>
<accession>A0A554VKB6</accession>
<dbReference type="RefSeq" id="WP_143916691.1">
    <property type="nucleotide sequence ID" value="NZ_CANMXV010000014.1"/>
</dbReference>
<protein>
    <submittedName>
        <fullName evidence="1">Uncharacterized protein</fullName>
    </submittedName>
</protein>
<reference evidence="1 2" key="1">
    <citation type="submission" date="2019-07" db="EMBL/GenBank/DDBJ databases">
        <title>The draft genome sequence of Aquimarina algiphila M91.</title>
        <authorList>
            <person name="Meng X."/>
        </authorList>
    </citation>
    <scope>NUCLEOTIDE SEQUENCE [LARGE SCALE GENOMIC DNA]</scope>
    <source>
        <strain evidence="1 2">M91</strain>
    </source>
</reference>
<gene>
    <name evidence="1" type="ORF">FOF46_12715</name>
</gene>
<dbReference type="OrthoDB" id="1165028at2"/>
<evidence type="ECO:0000313" key="2">
    <source>
        <dbReference type="Proteomes" id="UP000318833"/>
    </source>
</evidence>